<dbReference type="InterPro" id="IPR009012">
    <property type="entry name" value="GrpE_head"/>
</dbReference>
<evidence type="ECO:0000256" key="7">
    <source>
        <dbReference type="ARBA" id="ARBA00053401"/>
    </source>
</evidence>
<dbReference type="GO" id="GO:0006457">
    <property type="term" value="P:protein folding"/>
    <property type="evidence" value="ECO:0007669"/>
    <property type="project" value="InterPro"/>
</dbReference>
<dbReference type="SUPFAM" id="SSF58014">
    <property type="entry name" value="Coiled-coil domain of nucleotide exchange factor GrpE"/>
    <property type="match status" value="1"/>
</dbReference>
<dbReference type="InterPro" id="IPR013805">
    <property type="entry name" value="GrpE_CC"/>
</dbReference>
<evidence type="ECO:0000256" key="10">
    <source>
        <dbReference type="HAMAP-Rule" id="MF_01151"/>
    </source>
</evidence>
<dbReference type="GO" id="GO:0051082">
    <property type="term" value="F:unfolded protein binding"/>
    <property type="evidence" value="ECO:0007669"/>
    <property type="project" value="TreeGrafter"/>
</dbReference>
<evidence type="ECO:0000256" key="11">
    <source>
        <dbReference type="RuleBase" id="RU000639"/>
    </source>
</evidence>
<dbReference type="NCBIfam" id="NF010738">
    <property type="entry name" value="PRK14140.1"/>
    <property type="match status" value="1"/>
</dbReference>
<evidence type="ECO:0000256" key="4">
    <source>
        <dbReference type="ARBA" id="ARBA00022490"/>
    </source>
</evidence>
<organism evidence="14 15">
    <name type="scientific">Clostridium cylindrosporum DSM 605</name>
    <dbReference type="NCBI Taxonomy" id="1121307"/>
    <lineage>
        <taxon>Bacteria</taxon>
        <taxon>Bacillati</taxon>
        <taxon>Bacillota</taxon>
        <taxon>Clostridia</taxon>
        <taxon>Eubacteriales</taxon>
        <taxon>Clostridiaceae</taxon>
        <taxon>Clostridium</taxon>
    </lineage>
</organism>
<dbReference type="PATRIC" id="fig|1121307.3.peg.1260"/>
<protein>
    <recommendedName>
        <fullName evidence="8 10">Protein GrpE</fullName>
    </recommendedName>
    <alternativeName>
        <fullName evidence="9 10">HSP-70 cofactor</fullName>
    </alternativeName>
</protein>
<evidence type="ECO:0000256" key="12">
    <source>
        <dbReference type="RuleBase" id="RU004478"/>
    </source>
</evidence>
<keyword evidence="4 10" id="KW-0963">Cytoplasm</keyword>
<dbReference type="CDD" id="cd00446">
    <property type="entry name" value="GrpE"/>
    <property type="match status" value="1"/>
</dbReference>
<dbReference type="Gene3D" id="3.90.20.20">
    <property type="match status" value="1"/>
</dbReference>
<keyword evidence="15" id="KW-1185">Reference proteome</keyword>
<gene>
    <name evidence="10" type="primary">grpE</name>
    <name evidence="14" type="ORF">CLCY_2c04020</name>
</gene>
<dbReference type="FunFam" id="2.30.22.10:FF:000001">
    <property type="entry name" value="Protein GrpE"/>
    <property type="match status" value="1"/>
</dbReference>
<evidence type="ECO:0000256" key="3">
    <source>
        <dbReference type="ARBA" id="ARBA00011738"/>
    </source>
</evidence>
<dbReference type="GO" id="GO:0000774">
    <property type="term" value="F:adenyl-nucleotide exchange factor activity"/>
    <property type="evidence" value="ECO:0007669"/>
    <property type="project" value="InterPro"/>
</dbReference>
<comment type="caution">
    <text evidence="14">The sequence shown here is derived from an EMBL/GenBank/DDBJ whole genome shotgun (WGS) entry which is preliminary data.</text>
</comment>
<evidence type="ECO:0000256" key="8">
    <source>
        <dbReference type="ARBA" id="ARBA00072274"/>
    </source>
</evidence>
<dbReference type="PROSITE" id="PS01071">
    <property type="entry name" value="GRPE"/>
    <property type="match status" value="1"/>
</dbReference>
<dbReference type="AlphaFoldDB" id="A0A0J8D6C2"/>
<evidence type="ECO:0000256" key="9">
    <source>
        <dbReference type="ARBA" id="ARBA00076414"/>
    </source>
</evidence>
<dbReference type="PRINTS" id="PR00773">
    <property type="entry name" value="GRPEPROTEIN"/>
</dbReference>
<comment type="subcellular location">
    <subcellularLocation>
        <location evidence="1 10">Cytoplasm</location>
    </subcellularLocation>
</comment>
<evidence type="ECO:0000313" key="15">
    <source>
        <dbReference type="Proteomes" id="UP000036756"/>
    </source>
</evidence>
<evidence type="ECO:0000313" key="14">
    <source>
        <dbReference type="EMBL" id="KMT21640.1"/>
    </source>
</evidence>
<evidence type="ECO:0000256" key="6">
    <source>
        <dbReference type="ARBA" id="ARBA00023186"/>
    </source>
</evidence>
<evidence type="ECO:0000256" key="5">
    <source>
        <dbReference type="ARBA" id="ARBA00023016"/>
    </source>
</evidence>
<dbReference type="GO" id="GO:0042803">
    <property type="term" value="F:protein homodimerization activity"/>
    <property type="evidence" value="ECO:0007669"/>
    <property type="project" value="InterPro"/>
</dbReference>
<dbReference type="STRING" id="1121307.CLCY_2c04020"/>
<evidence type="ECO:0000256" key="13">
    <source>
        <dbReference type="SAM" id="Coils"/>
    </source>
</evidence>
<dbReference type="GO" id="GO:0005737">
    <property type="term" value="C:cytoplasm"/>
    <property type="evidence" value="ECO:0007669"/>
    <property type="project" value="UniProtKB-SubCell"/>
</dbReference>
<dbReference type="OrthoDB" id="9812586at2"/>
<dbReference type="Pfam" id="PF01025">
    <property type="entry name" value="GrpE"/>
    <property type="match status" value="1"/>
</dbReference>
<dbReference type="GO" id="GO:0051087">
    <property type="term" value="F:protein-folding chaperone binding"/>
    <property type="evidence" value="ECO:0007669"/>
    <property type="project" value="InterPro"/>
</dbReference>
<name>A0A0J8D6C2_CLOCY</name>
<evidence type="ECO:0000256" key="2">
    <source>
        <dbReference type="ARBA" id="ARBA00009054"/>
    </source>
</evidence>
<dbReference type="Proteomes" id="UP000036756">
    <property type="component" value="Unassembled WGS sequence"/>
</dbReference>
<reference evidence="14 15" key="1">
    <citation type="submission" date="2015-06" db="EMBL/GenBank/DDBJ databases">
        <title>Draft genome sequence of the purine-degrading Clostridium cylindrosporum HC-1 (DSM 605).</title>
        <authorList>
            <person name="Poehlein A."/>
            <person name="Schiel-Bengelsdorf B."/>
            <person name="Bengelsdorf F."/>
            <person name="Daniel R."/>
            <person name="Duerre P."/>
        </authorList>
    </citation>
    <scope>NUCLEOTIDE SEQUENCE [LARGE SCALE GENOMIC DNA]</scope>
    <source>
        <strain evidence="14 15">DSM 605</strain>
    </source>
</reference>
<keyword evidence="5 10" id="KW-0346">Stress response</keyword>
<dbReference type="RefSeq" id="WP_048571057.1">
    <property type="nucleotide sequence ID" value="NZ_LFVU01000027.1"/>
</dbReference>
<accession>A0A0J8D6C2</accession>
<sequence>MEDKNLNENLEDVEELLDTVDTEGKCADESTEESSENIKEMLSKKEAECEEYLDLLKRTKAEYDNFRKRTQKEKEGLFDEGFRTSIEKIIPVLDNLERALEHSDEEGALKEGLEMILKMFKDILEKEGVSLIPSKGEKFDPNLHNAVMHIDDDAYGDNEVVEVLLEGYTYKDKVIRHSMVKVAN</sequence>
<feature type="coiled-coil region" evidence="13">
    <location>
        <begin position="3"/>
        <end position="69"/>
    </location>
</feature>
<comment type="similarity">
    <text evidence="2 10 12">Belongs to the GrpE family.</text>
</comment>
<dbReference type="SUPFAM" id="SSF51064">
    <property type="entry name" value="Head domain of nucleotide exchange factor GrpE"/>
    <property type="match status" value="1"/>
</dbReference>
<dbReference type="InterPro" id="IPR000740">
    <property type="entry name" value="GrpE"/>
</dbReference>
<keyword evidence="13" id="KW-0175">Coiled coil</keyword>
<dbReference type="EMBL" id="LFVU01000027">
    <property type="protein sequence ID" value="KMT21640.1"/>
    <property type="molecule type" value="Genomic_DNA"/>
</dbReference>
<evidence type="ECO:0000256" key="1">
    <source>
        <dbReference type="ARBA" id="ARBA00004496"/>
    </source>
</evidence>
<keyword evidence="6 10" id="KW-0143">Chaperone</keyword>
<dbReference type="HAMAP" id="MF_01151">
    <property type="entry name" value="GrpE"/>
    <property type="match status" value="1"/>
</dbReference>
<dbReference type="PANTHER" id="PTHR21237">
    <property type="entry name" value="GRPE PROTEIN"/>
    <property type="match status" value="1"/>
</dbReference>
<proteinExistence type="inferred from homology"/>
<dbReference type="PANTHER" id="PTHR21237:SF23">
    <property type="entry name" value="GRPE PROTEIN HOMOLOG, MITOCHONDRIAL"/>
    <property type="match status" value="1"/>
</dbReference>
<dbReference type="Gene3D" id="2.30.22.10">
    <property type="entry name" value="Head domain of nucleotide exchange factor GrpE"/>
    <property type="match status" value="1"/>
</dbReference>
<comment type="subunit">
    <text evidence="3 10">Homodimer.</text>
</comment>
<comment type="function">
    <text evidence="7 10 11">Participates actively in the response to hyperosmotic and heat shock by preventing the aggregation of stress-denatured proteins, in association with DnaK and GrpE. It is the nucleotide exchange factor for DnaK and may function as a thermosensor. Unfolded proteins bind initially to DnaJ; upon interaction with the DnaJ-bound protein, DnaK hydrolyzes its bound ATP, resulting in the formation of a stable complex. GrpE releases ADP from DnaK; ATP binding to DnaK triggers the release of the substrate protein, thus completing the reaction cycle. Several rounds of ATP-dependent interactions between DnaJ, DnaK and GrpE are required for fully efficient folding.</text>
</comment>